<feature type="compositionally biased region" description="Polar residues" evidence="1">
    <location>
        <begin position="263"/>
        <end position="275"/>
    </location>
</feature>
<dbReference type="EMBL" id="CM029039">
    <property type="protein sequence ID" value="KAG2642674.1"/>
    <property type="molecule type" value="Genomic_DNA"/>
</dbReference>
<gene>
    <name evidence="2" type="ORF">PVAP13_2KG210100</name>
</gene>
<protein>
    <submittedName>
        <fullName evidence="2">Uncharacterized protein</fullName>
    </submittedName>
</protein>
<accession>A0A8T0WBA9</accession>
<feature type="region of interest" description="Disordered" evidence="1">
    <location>
        <begin position="259"/>
        <end position="315"/>
    </location>
</feature>
<reference evidence="2" key="1">
    <citation type="submission" date="2020-05" db="EMBL/GenBank/DDBJ databases">
        <title>WGS assembly of Panicum virgatum.</title>
        <authorList>
            <person name="Lovell J.T."/>
            <person name="Jenkins J."/>
            <person name="Shu S."/>
            <person name="Juenger T.E."/>
            <person name="Schmutz J."/>
        </authorList>
    </citation>
    <scope>NUCLEOTIDE SEQUENCE</scope>
    <source>
        <strain evidence="2">AP13</strain>
    </source>
</reference>
<name>A0A8T0WBA9_PANVG</name>
<evidence type="ECO:0000313" key="2">
    <source>
        <dbReference type="EMBL" id="KAG2642674.1"/>
    </source>
</evidence>
<keyword evidence="3" id="KW-1185">Reference proteome</keyword>
<comment type="caution">
    <text evidence="2">The sequence shown here is derived from an EMBL/GenBank/DDBJ whole genome shotgun (WGS) entry which is preliminary data.</text>
</comment>
<feature type="region of interest" description="Disordered" evidence="1">
    <location>
        <begin position="141"/>
        <end position="170"/>
    </location>
</feature>
<proteinExistence type="predicted"/>
<organism evidence="2 3">
    <name type="scientific">Panicum virgatum</name>
    <name type="common">Blackwell switchgrass</name>
    <dbReference type="NCBI Taxonomy" id="38727"/>
    <lineage>
        <taxon>Eukaryota</taxon>
        <taxon>Viridiplantae</taxon>
        <taxon>Streptophyta</taxon>
        <taxon>Embryophyta</taxon>
        <taxon>Tracheophyta</taxon>
        <taxon>Spermatophyta</taxon>
        <taxon>Magnoliopsida</taxon>
        <taxon>Liliopsida</taxon>
        <taxon>Poales</taxon>
        <taxon>Poaceae</taxon>
        <taxon>PACMAD clade</taxon>
        <taxon>Panicoideae</taxon>
        <taxon>Panicodae</taxon>
        <taxon>Paniceae</taxon>
        <taxon>Panicinae</taxon>
        <taxon>Panicum</taxon>
        <taxon>Panicum sect. Hiantes</taxon>
    </lineage>
</organism>
<dbReference type="AlphaFoldDB" id="A0A8T0WBA9"/>
<feature type="region of interest" description="Disordered" evidence="1">
    <location>
        <begin position="57"/>
        <end position="84"/>
    </location>
</feature>
<evidence type="ECO:0000256" key="1">
    <source>
        <dbReference type="SAM" id="MobiDB-lite"/>
    </source>
</evidence>
<sequence>MGNCPPLPCPPPCPDVSLQEICANNNCHGCCIFHCNDSNPGVPPEADFPPVQLRQLPHLPPPRPGSARNGATAAHGTGGVAQDDVPAAANGYRFQPSPWRAAASGSVATERASASGVAVASPPGVPGNGGREVPSVSRLASWTGGGVRAPPLSRRTESGSPGTAWATSCRDDDAGAAAPLAVTGNGDRLVPQLSRWPGPGSSGFDEMGFTWHDGSVVPRHGEGRAAPPPSRRTESCLAETTWATGRDAGAAEALDMAGAVTMESGQDIGTQQGDSSPPAPQWRLLLASSSFSAGRVSPAESRRRFPQASGTEDTT</sequence>
<evidence type="ECO:0000313" key="3">
    <source>
        <dbReference type="Proteomes" id="UP000823388"/>
    </source>
</evidence>
<dbReference type="Proteomes" id="UP000823388">
    <property type="component" value="Chromosome 2K"/>
</dbReference>